<sequence length="15" mass="1747">MELLPSLLLWIFSKG</sequence>
<accession>A0A2P2IWZ6</accession>
<organism evidence="1">
    <name type="scientific">Rhizophora mucronata</name>
    <name type="common">Asiatic mangrove</name>
    <dbReference type="NCBI Taxonomy" id="61149"/>
    <lineage>
        <taxon>Eukaryota</taxon>
        <taxon>Viridiplantae</taxon>
        <taxon>Streptophyta</taxon>
        <taxon>Embryophyta</taxon>
        <taxon>Tracheophyta</taxon>
        <taxon>Spermatophyta</taxon>
        <taxon>Magnoliopsida</taxon>
        <taxon>eudicotyledons</taxon>
        <taxon>Gunneridae</taxon>
        <taxon>Pentapetalae</taxon>
        <taxon>rosids</taxon>
        <taxon>fabids</taxon>
        <taxon>Malpighiales</taxon>
        <taxon>Rhizophoraceae</taxon>
        <taxon>Rhizophora</taxon>
    </lineage>
</organism>
<dbReference type="EMBL" id="GGEC01005258">
    <property type="protein sequence ID" value="MBW85741.1"/>
    <property type="molecule type" value="Transcribed_RNA"/>
</dbReference>
<evidence type="ECO:0000313" key="1">
    <source>
        <dbReference type="EMBL" id="MBW85741.1"/>
    </source>
</evidence>
<reference evidence="1" key="1">
    <citation type="submission" date="2018-02" db="EMBL/GenBank/DDBJ databases">
        <title>Rhizophora mucronata_Transcriptome.</title>
        <authorList>
            <person name="Meera S.P."/>
            <person name="Sreeshan A."/>
            <person name="Augustine A."/>
        </authorList>
    </citation>
    <scope>NUCLEOTIDE SEQUENCE</scope>
    <source>
        <tissue evidence="1">Leaf</tissue>
    </source>
</reference>
<proteinExistence type="predicted"/>
<name>A0A2P2IWZ6_RHIMU</name>
<protein>
    <submittedName>
        <fullName evidence="1">Uncharacterized protein</fullName>
    </submittedName>
</protein>